<dbReference type="Gene3D" id="2.60.120.620">
    <property type="entry name" value="q2cbj1_9rhob like domain"/>
    <property type="match status" value="1"/>
</dbReference>
<dbReference type="EMBL" id="VJXY01000021">
    <property type="protein sequence ID" value="MBD6617934.1"/>
    <property type="molecule type" value="Genomic_DNA"/>
</dbReference>
<evidence type="ECO:0000313" key="1">
    <source>
        <dbReference type="EMBL" id="MBD6617934.1"/>
    </source>
</evidence>
<dbReference type="AlphaFoldDB" id="A0AA40SZJ7"/>
<keyword evidence="2" id="KW-1185">Reference proteome</keyword>
<keyword evidence="1" id="KW-0223">Dioxygenase</keyword>
<name>A0AA40SZJ7_9NOST</name>
<reference evidence="1" key="1">
    <citation type="submission" date="2019-07" db="EMBL/GenBank/DDBJ databases">
        <title>Toxilogical consequences of a new and cryptic species of cyanobacteria (Komarekiella delphini-convector) recovered from the epidermis of a bottlenose dolphin and 1500 ft. in the air.</title>
        <authorList>
            <person name="Brown A.O."/>
            <person name="Dvorak P."/>
            <person name="Villanueva C.D."/>
            <person name="Foss A.J."/>
            <person name="Garvey A.D."/>
            <person name="Gibson Q.A."/>
            <person name="Johansen J.R."/>
            <person name="Casamatta D.A."/>
        </authorList>
    </citation>
    <scope>NUCLEOTIDE SEQUENCE</scope>
    <source>
        <strain evidence="1">SJRDD-AB1</strain>
    </source>
</reference>
<dbReference type="RefSeq" id="WP_191759148.1">
    <property type="nucleotide sequence ID" value="NZ_VJXY01000021.1"/>
</dbReference>
<dbReference type="GO" id="GO:0016706">
    <property type="term" value="F:2-oxoglutarate-dependent dioxygenase activity"/>
    <property type="evidence" value="ECO:0007669"/>
    <property type="project" value="UniProtKB-ARBA"/>
</dbReference>
<dbReference type="SUPFAM" id="SSF51197">
    <property type="entry name" value="Clavaminate synthase-like"/>
    <property type="match status" value="1"/>
</dbReference>
<accession>A0AA40SZJ7</accession>
<proteinExistence type="predicted"/>
<dbReference type="InterPro" id="IPR008775">
    <property type="entry name" value="Phytyl_CoA_dOase-like"/>
</dbReference>
<protein>
    <submittedName>
        <fullName evidence="1">Phytanoyl-CoA dioxygenase</fullName>
    </submittedName>
</protein>
<comment type="caution">
    <text evidence="1">The sequence shown here is derived from an EMBL/GenBank/DDBJ whole genome shotgun (WGS) entry which is preliminary data.</text>
</comment>
<organism evidence="1 2">
    <name type="scientific">Komarekiella delphini-convector SJRDD-AB1</name>
    <dbReference type="NCBI Taxonomy" id="2593771"/>
    <lineage>
        <taxon>Bacteria</taxon>
        <taxon>Bacillati</taxon>
        <taxon>Cyanobacteriota</taxon>
        <taxon>Cyanophyceae</taxon>
        <taxon>Nostocales</taxon>
        <taxon>Nostocaceae</taxon>
        <taxon>Komarekiella</taxon>
        <taxon>Komarekiella delphini-convector</taxon>
    </lineage>
</organism>
<sequence>MFNLSFLNSSTSQIVSDLKIKGYFIFDQALTEQCVEELLKEVDFDNILVNINDVGTVIAYNQRFLTHCLANSKKSFDIITSQKVLDICKEYFNDRYKLTNHRIYQTSKVGNMPWHTDNNLQIGKKLASKHNMPGLLFLFYLSDVTKNAFQLVKDSHLWSPQFDHEIYLTESFIDSKYKKDILTFSMKKGSLILCDIHAVHRAEPFQDKTYTRRTLLFQIDQVGNEYIGHGEKNIVNTEYLDNLNPEIMEYLGFGFKRNYPAFPSTSVATMTPEEILSLQKQLLPQILNAFTKKVVTTLIPSTMVLNIKRMLWQFKTHRKTPKNN</sequence>
<evidence type="ECO:0000313" key="2">
    <source>
        <dbReference type="Proteomes" id="UP001165986"/>
    </source>
</evidence>
<dbReference type="Proteomes" id="UP001165986">
    <property type="component" value="Unassembled WGS sequence"/>
</dbReference>
<keyword evidence="1" id="KW-0560">Oxidoreductase</keyword>
<dbReference type="Pfam" id="PF05721">
    <property type="entry name" value="PhyH"/>
    <property type="match status" value="1"/>
</dbReference>
<gene>
    <name evidence="1" type="ORF">FNW02_19420</name>
</gene>